<evidence type="ECO:0000313" key="1">
    <source>
        <dbReference type="EMBL" id="GBN20021.1"/>
    </source>
</evidence>
<name>A0A4Y2LZ12_ARAVE</name>
<accession>A0A4Y2LZ12</accession>
<proteinExistence type="predicted"/>
<dbReference type="EMBL" id="BGPR01006556">
    <property type="protein sequence ID" value="GBN20021.1"/>
    <property type="molecule type" value="Genomic_DNA"/>
</dbReference>
<dbReference type="Proteomes" id="UP000499080">
    <property type="component" value="Unassembled WGS sequence"/>
</dbReference>
<protein>
    <submittedName>
        <fullName evidence="1">Uncharacterized protein</fullName>
    </submittedName>
</protein>
<comment type="caution">
    <text evidence="1">The sequence shown here is derived from an EMBL/GenBank/DDBJ whole genome shotgun (WGS) entry which is preliminary data.</text>
</comment>
<gene>
    <name evidence="1" type="ORF">AVEN_254599_1</name>
</gene>
<organism evidence="1 2">
    <name type="scientific">Araneus ventricosus</name>
    <name type="common">Orbweaver spider</name>
    <name type="synonym">Epeira ventricosa</name>
    <dbReference type="NCBI Taxonomy" id="182803"/>
    <lineage>
        <taxon>Eukaryota</taxon>
        <taxon>Metazoa</taxon>
        <taxon>Ecdysozoa</taxon>
        <taxon>Arthropoda</taxon>
        <taxon>Chelicerata</taxon>
        <taxon>Arachnida</taxon>
        <taxon>Araneae</taxon>
        <taxon>Araneomorphae</taxon>
        <taxon>Entelegynae</taxon>
        <taxon>Araneoidea</taxon>
        <taxon>Araneidae</taxon>
        <taxon>Araneus</taxon>
    </lineage>
</organism>
<reference evidence="1 2" key="1">
    <citation type="journal article" date="2019" name="Sci. Rep.">
        <title>Orb-weaving spider Araneus ventricosus genome elucidates the spidroin gene catalogue.</title>
        <authorList>
            <person name="Kono N."/>
            <person name="Nakamura H."/>
            <person name="Ohtoshi R."/>
            <person name="Moran D.A.P."/>
            <person name="Shinohara A."/>
            <person name="Yoshida Y."/>
            <person name="Fujiwara M."/>
            <person name="Mori M."/>
            <person name="Tomita M."/>
            <person name="Arakawa K."/>
        </authorList>
    </citation>
    <scope>NUCLEOTIDE SEQUENCE [LARGE SCALE GENOMIC DNA]</scope>
</reference>
<keyword evidence="2" id="KW-1185">Reference proteome</keyword>
<dbReference type="AlphaFoldDB" id="A0A4Y2LZ12"/>
<sequence>MGIVFFSPHIQTPPTHYRQEKIIDSHESIWFSAAFTRAPTAQVIRRTTPEAKEERGDNISSHHAEDISYDHSLFPLQKFQQNIEYAKVRRYDIGRYM</sequence>
<evidence type="ECO:0000313" key="2">
    <source>
        <dbReference type="Proteomes" id="UP000499080"/>
    </source>
</evidence>